<dbReference type="GO" id="GO:0007005">
    <property type="term" value="P:mitochondrion organization"/>
    <property type="evidence" value="ECO:0007669"/>
    <property type="project" value="TreeGrafter"/>
</dbReference>
<dbReference type="PANTHER" id="PTHR23222:SF0">
    <property type="entry name" value="PROHIBITIN 1"/>
    <property type="match status" value="1"/>
</dbReference>
<dbReference type="InterPro" id="IPR000163">
    <property type="entry name" value="Prohibitin"/>
</dbReference>
<dbReference type="PhylomeDB" id="A0A0G4EIU8"/>
<dbReference type="InterPro" id="IPR001107">
    <property type="entry name" value="Band_7"/>
</dbReference>
<evidence type="ECO:0000256" key="2">
    <source>
        <dbReference type="RuleBase" id="RU366048"/>
    </source>
</evidence>
<feature type="domain" description="Band 7" evidence="3">
    <location>
        <begin position="59"/>
        <end position="191"/>
    </location>
</feature>
<reference evidence="4 5" key="1">
    <citation type="submission" date="2014-11" db="EMBL/GenBank/DDBJ databases">
        <authorList>
            <person name="Zhu J."/>
            <person name="Qi W."/>
            <person name="Song R."/>
        </authorList>
    </citation>
    <scope>NUCLEOTIDE SEQUENCE [LARGE SCALE GENOMIC DNA]</scope>
</reference>
<sequence length="217" mass="24587">MPFAGFYAAAPFAWRVSHLASDFAMAWFKGWSQKDQRRSRTVLLSGVAGLAFIGVTMKRVPPGHVGLIEDWRGQLLPGMYDDSGTHWVLPIVQHPVSVRVYPVKKKLVKEFTTKDGKPVEVMLQMKMAPKIYYVPEIYLRFGRDYGRSFLEQEGAIDVNSVVSQHTFDELVGDNADTEDIVDEIVSRIEDAAFFHKIKLRDPNIVFRDPNADDDEGP</sequence>
<keyword evidence="5" id="KW-1185">Reference proteome</keyword>
<dbReference type="InParanoid" id="A0A0G4EIU8"/>
<keyword evidence="2" id="KW-0496">Mitochondrion</keyword>
<accession>A0A0G4EIU8</accession>
<proteinExistence type="inferred from homology"/>
<evidence type="ECO:0000259" key="3">
    <source>
        <dbReference type="Pfam" id="PF01145"/>
    </source>
</evidence>
<dbReference type="OrthoDB" id="428964at2759"/>
<dbReference type="VEuPathDB" id="CryptoDB:Vbra_7599"/>
<evidence type="ECO:0000256" key="1">
    <source>
        <dbReference type="ARBA" id="ARBA00009658"/>
    </source>
</evidence>
<comment type="similarity">
    <text evidence="1 2">Belongs to the prohibitin family.</text>
</comment>
<protein>
    <recommendedName>
        <fullName evidence="2">Prohibitin</fullName>
    </recommendedName>
</protein>
<dbReference type="OMA" id="PYLWEEQ"/>
<dbReference type="AlphaFoldDB" id="A0A0G4EIU8"/>
<keyword evidence="2" id="KW-0999">Mitochondrion inner membrane</keyword>
<dbReference type="EMBL" id="CDMY01000243">
    <property type="protein sequence ID" value="CEL96619.1"/>
    <property type="molecule type" value="Genomic_DNA"/>
</dbReference>
<gene>
    <name evidence="4" type="ORF">Vbra_7599</name>
</gene>
<name>A0A0G4EIU8_VITBC</name>
<keyword evidence="2" id="KW-0472">Membrane</keyword>
<comment type="subcellular location">
    <subcellularLocation>
        <location evidence="2">Mitochondrion inner membrane</location>
    </subcellularLocation>
</comment>
<dbReference type="GO" id="GO:0005743">
    <property type="term" value="C:mitochondrial inner membrane"/>
    <property type="evidence" value="ECO:0007669"/>
    <property type="project" value="UniProtKB-SubCell"/>
</dbReference>
<dbReference type="FunCoup" id="A0A0G4EIU8">
    <property type="interactions" value="32"/>
</dbReference>
<dbReference type="Proteomes" id="UP000041254">
    <property type="component" value="Unassembled WGS sequence"/>
</dbReference>
<evidence type="ECO:0000313" key="4">
    <source>
        <dbReference type="EMBL" id="CEL96619.1"/>
    </source>
</evidence>
<dbReference type="Pfam" id="PF01145">
    <property type="entry name" value="Band_7"/>
    <property type="match status" value="1"/>
</dbReference>
<dbReference type="PANTHER" id="PTHR23222">
    <property type="entry name" value="PROHIBITIN"/>
    <property type="match status" value="1"/>
</dbReference>
<evidence type="ECO:0000313" key="5">
    <source>
        <dbReference type="Proteomes" id="UP000041254"/>
    </source>
</evidence>
<organism evidence="4 5">
    <name type="scientific">Vitrella brassicaformis (strain CCMP3155)</name>
    <dbReference type="NCBI Taxonomy" id="1169540"/>
    <lineage>
        <taxon>Eukaryota</taxon>
        <taxon>Sar</taxon>
        <taxon>Alveolata</taxon>
        <taxon>Colpodellida</taxon>
        <taxon>Vitrellaceae</taxon>
        <taxon>Vitrella</taxon>
    </lineage>
</organism>